<sequence length="210" mass="23529">MGRRLLEAAINGDTMELDRLLQEDSRILDREMSKCEKEGKDNPVHIAATYGHVDFVREILSRKWEFTCQLNSQGQSPLHLATARGHVEVVKEILSKDADACFIRDEDGMIPLHLAAIKGRLGVLETLVEAKKMTAFILTKSGEPILHLCAKNNQTIALMMLVNLVDNDNFLQLKDSDDNTILHVIMQANNQSRQALVPYLLEKGVLDVNA</sequence>
<dbReference type="PANTHER" id="PTHR24186:SF37">
    <property type="entry name" value="PGG DOMAIN-CONTAINING PROTEIN"/>
    <property type="match status" value="1"/>
</dbReference>
<comment type="caution">
    <text evidence="4">The sequence shown here is derived from an EMBL/GenBank/DDBJ whole genome shotgun (WGS) entry which is preliminary data.</text>
</comment>
<proteinExistence type="predicted"/>
<dbReference type="GO" id="GO:0005886">
    <property type="term" value="C:plasma membrane"/>
    <property type="evidence" value="ECO:0007669"/>
    <property type="project" value="TreeGrafter"/>
</dbReference>
<dbReference type="PROSITE" id="PS50297">
    <property type="entry name" value="ANK_REP_REGION"/>
    <property type="match status" value="2"/>
</dbReference>
<keyword evidence="2 3" id="KW-0040">ANK repeat</keyword>
<dbReference type="AlphaFoldDB" id="A0A3S4P138"/>
<evidence type="ECO:0000256" key="1">
    <source>
        <dbReference type="ARBA" id="ARBA00022737"/>
    </source>
</evidence>
<dbReference type="SMART" id="SM00248">
    <property type="entry name" value="ANK"/>
    <property type="match status" value="5"/>
</dbReference>
<evidence type="ECO:0000256" key="2">
    <source>
        <dbReference type="ARBA" id="ARBA00023043"/>
    </source>
</evidence>
<dbReference type="STRING" id="337451.A0A3S4P138"/>
<gene>
    <name evidence="4" type="ORF">CKAN_01312000</name>
</gene>
<evidence type="ECO:0000313" key="4">
    <source>
        <dbReference type="EMBL" id="RWR84319.1"/>
    </source>
</evidence>
<name>A0A3S4P138_9MAGN</name>
<dbReference type="PANTHER" id="PTHR24186">
    <property type="entry name" value="PROTEIN PHOSPHATASE 1 REGULATORY SUBUNIT"/>
    <property type="match status" value="1"/>
</dbReference>
<accession>A0A3S4P138</accession>
<feature type="repeat" description="ANK" evidence="3">
    <location>
        <begin position="73"/>
        <end position="99"/>
    </location>
</feature>
<dbReference type="EMBL" id="QPKB01000005">
    <property type="protein sequence ID" value="RWR84319.1"/>
    <property type="molecule type" value="Genomic_DNA"/>
</dbReference>
<dbReference type="PROSITE" id="PS50088">
    <property type="entry name" value="ANK_REPEAT"/>
    <property type="match status" value="2"/>
</dbReference>
<dbReference type="Pfam" id="PF12796">
    <property type="entry name" value="Ank_2"/>
    <property type="match status" value="2"/>
</dbReference>
<dbReference type="InterPro" id="IPR036770">
    <property type="entry name" value="Ankyrin_rpt-contain_sf"/>
</dbReference>
<feature type="repeat" description="ANK" evidence="3">
    <location>
        <begin position="107"/>
        <end position="129"/>
    </location>
</feature>
<keyword evidence="5" id="KW-1185">Reference proteome</keyword>
<protein>
    <submittedName>
        <fullName evidence="4">Ankyrin repeat</fullName>
    </submittedName>
</protein>
<reference evidence="4 5" key="1">
    <citation type="journal article" date="2019" name="Nat. Plants">
        <title>Stout camphor tree genome fills gaps in understanding of flowering plant genome evolution.</title>
        <authorList>
            <person name="Chaw S.M."/>
            <person name="Liu Y.C."/>
            <person name="Wu Y.W."/>
            <person name="Wang H.Y."/>
            <person name="Lin C.I."/>
            <person name="Wu C.S."/>
            <person name="Ke H.M."/>
            <person name="Chang L.Y."/>
            <person name="Hsu C.Y."/>
            <person name="Yang H.T."/>
            <person name="Sudianto E."/>
            <person name="Hsu M.H."/>
            <person name="Wu K.P."/>
            <person name="Wang L.N."/>
            <person name="Leebens-Mack J.H."/>
            <person name="Tsai I.J."/>
        </authorList>
    </citation>
    <scope>NUCLEOTIDE SEQUENCE [LARGE SCALE GENOMIC DNA]</scope>
    <source>
        <strain evidence="5">cv. Chaw 1501</strain>
        <tissue evidence="4">Young leaves</tissue>
    </source>
</reference>
<dbReference type="InterPro" id="IPR002110">
    <property type="entry name" value="Ankyrin_rpt"/>
</dbReference>
<dbReference type="OrthoDB" id="7729168at2759"/>
<evidence type="ECO:0000313" key="5">
    <source>
        <dbReference type="Proteomes" id="UP000283530"/>
    </source>
</evidence>
<dbReference type="SUPFAM" id="SSF48403">
    <property type="entry name" value="Ankyrin repeat"/>
    <property type="match status" value="1"/>
</dbReference>
<dbReference type="Proteomes" id="UP000283530">
    <property type="component" value="Unassembled WGS sequence"/>
</dbReference>
<dbReference type="Gene3D" id="1.25.40.20">
    <property type="entry name" value="Ankyrin repeat-containing domain"/>
    <property type="match status" value="1"/>
</dbReference>
<evidence type="ECO:0000256" key="3">
    <source>
        <dbReference type="PROSITE-ProRule" id="PRU00023"/>
    </source>
</evidence>
<keyword evidence="1" id="KW-0677">Repeat</keyword>
<organism evidence="4 5">
    <name type="scientific">Cinnamomum micranthum f. kanehirae</name>
    <dbReference type="NCBI Taxonomy" id="337451"/>
    <lineage>
        <taxon>Eukaryota</taxon>
        <taxon>Viridiplantae</taxon>
        <taxon>Streptophyta</taxon>
        <taxon>Embryophyta</taxon>
        <taxon>Tracheophyta</taxon>
        <taxon>Spermatophyta</taxon>
        <taxon>Magnoliopsida</taxon>
        <taxon>Magnoliidae</taxon>
        <taxon>Laurales</taxon>
        <taxon>Lauraceae</taxon>
        <taxon>Cinnamomum</taxon>
    </lineage>
</organism>